<dbReference type="Pfam" id="PF13181">
    <property type="entry name" value="TPR_8"/>
    <property type="match status" value="1"/>
</dbReference>
<dbReference type="PANTHER" id="PTHR43630:SF2">
    <property type="entry name" value="GLYCOSYLTRANSFERASE"/>
    <property type="match status" value="1"/>
</dbReference>
<dbReference type="eggNOG" id="COG0463">
    <property type="taxonomic scope" value="Bacteria"/>
</dbReference>
<dbReference type="EMBL" id="CP002547">
    <property type="protein sequence ID" value="ADY55850.1"/>
    <property type="molecule type" value="Genomic_DNA"/>
</dbReference>
<dbReference type="CDD" id="cd02511">
    <property type="entry name" value="Beta4Glucosyltransferase"/>
    <property type="match status" value="1"/>
</dbReference>
<dbReference type="AlphaFoldDB" id="F0SXL7"/>
<evidence type="ECO:0000313" key="3">
    <source>
        <dbReference type="Proteomes" id="UP000007488"/>
    </source>
</evidence>
<dbReference type="OrthoDB" id="9815923at2"/>
<dbReference type="Gene3D" id="3.90.550.10">
    <property type="entry name" value="Spore Coat Polysaccharide Biosynthesis Protein SpsA, Chain A"/>
    <property type="match status" value="1"/>
</dbReference>
<sequence>MTTVSLCMIVKNEEDTLARCLNSVKEIVDEIIIVDTGSTDQTKEIAKEFSEKIYDFQWIEDFSAARNYSFSKATMDYIFWLDADDVILPEDGKKLKELKDSLDPAVDIVMMKYNTGFDAQGNVTFSYYRERLSKRSGNYKWYEPVHEYLLYGGKIISVEICVTHQKIHPAQPGRNIAIYEKIIAEGRELTPRGLYYFSRELKDHGRFQDAIKYFTDFLNSEKGWVEDNICACGELAKCYKAIGDNNNELPALLKSFEYAAPRAETCCQIGYFFKNKKNYEVAVFWFELATNLKKPKNSWGFVREDYWGYIPWIELCYCHYQLGHTEEARGYNDKAAEYKPDDPSVLYNQNFFNSLKES</sequence>
<dbReference type="RefSeq" id="WP_013624720.1">
    <property type="nucleotide sequence ID" value="NC_015172.1"/>
</dbReference>
<accession>F0SXL7</accession>
<name>F0SXL7_SYNGF</name>
<keyword evidence="3" id="KW-1185">Reference proteome</keyword>
<reference evidence="3" key="2">
    <citation type="submission" date="2011-02" db="EMBL/GenBank/DDBJ databases">
        <title>The complete genome of Syntrophobotulus glycolicus DSM 8271.</title>
        <authorList>
            <person name="Lucas S."/>
            <person name="Copeland A."/>
            <person name="Lapidus A."/>
            <person name="Bruce D."/>
            <person name="Goodwin L."/>
            <person name="Pitluck S."/>
            <person name="Kyrpides N."/>
            <person name="Mavromatis K."/>
            <person name="Pagani I."/>
            <person name="Ivanova N."/>
            <person name="Mikhailova N."/>
            <person name="Chertkov O."/>
            <person name="Held B."/>
            <person name="Detter J.C."/>
            <person name="Tapia R."/>
            <person name="Han C."/>
            <person name="Land M."/>
            <person name="Hauser L."/>
            <person name="Markowitz V."/>
            <person name="Cheng J.-F."/>
            <person name="Hugenholtz P."/>
            <person name="Woyke T."/>
            <person name="Wu D."/>
            <person name="Spring S."/>
            <person name="Schroeder M."/>
            <person name="Brambilla E."/>
            <person name="Klenk H.-P."/>
            <person name="Eisen J.A."/>
        </authorList>
    </citation>
    <scope>NUCLEOTIDE SEQUENCE [LARGE SCALE GENOMIC DNA]</scope>
    <source>
        <strain evidence="3">DSM 8271 / FlGlyR</strain>
    </source>
</reference>
<keyword evidence="2" id="KW-0808">Transferase</keyword>
<dbReference type="SUPFAM" id="SSF48452">
    <property type="entry name" value="TPR-like"/>
    <property type="match status" value="1"/>
</dbReference>
<dbReference type="InterPro" id="IPR011990">
    <property type="entry name" value="TPR-like_helical_dom_sf"/>
</dbReference>
<proteinExistence type="predicted"/>
<gene>
    <name evidence="2" type="ordered locus">Sgly_1550</name>
</gene>
<reference evidence="2 3" key="1">
    <citation type="journal article" date="2011" name="Stand. Genomic Sci.">
        <title>Complete genome sequence of Syntrophobotulus glycolicus type strain (FlGlyR).</title>
        <authorList>
            <person name="Han C."/>
            <person name="Mwirichia R."/>
            <person name="Chertkov O."/>
            <person name="Held B."/>
            <person name="Lapidus A."/>
            <person name="Nolan M."/>
            <person name="Lucas S."/>
            <person name="Hammon N."/>
            <person name="Deshpande S."/>
            <person name="Cheng J.F."/>
            <person name="Tapia R."/>
            <person name="Goodwin L."/>
            <person name="Pitluck S."/>
            <person name="Huntemann M."/>
            <person name="Liolios K."/>
            <person name="Ivanova N."/>
            <person name="Pagani I."/>
            <person name="Mavromatis K."/>
            <person name="Ovchinikova G."/>
            <person name="Pati A."/>
            <person name="Chen A."/>
            <person name="Palaniappan K."/>
            <person name="Land M."/>
            <person name="Hauser L."/>
            <person name="Brambilla E.M."/>
            <person name="Rohde M."/>
            <person name="Spring S."/>
            <person name="Sikorski J."/>
            <person name="Goker M."/>
            <person name="Woyke T."/>
            <person name="Bristow J."/>
            <person name="Eisen J.A."/>
            <person name="Markowitz V."/>
            <person name="Hugenholtz P."/>
            <person name="Kyrpides N.C."/>
            <person name="Klenk H.P."/>
            <person name="Detter J.C."/>
        </authorList>
    </citation>
    <scope>NUCLEOTIDE SEQUENCE [LARGE SCALE GENOMIC DNA]</scope>
    <source>
        <strain evidence="3">DSM 8271 / FlGlyR</strain>
    </source>
</reference>
<dbReference type="InterPro" id="IPR029044">
    <property type="entry name" value="Nucleotide-diphossugar_trans"/>
</dbReference>
<organism evidence="2 3">
    <name type="scientific">Syntrophobotulus glycolicus (strain DSM 8271 / FlGlyR)</name>
    <dbReference type="NCBI Taxonomy" id="645991"/>
    <lineage>
        <taxon>Bacteria</taxon>
        <taxon>Bacillati</taxon>
        <taxon>Bacillota</taxon>
        <taxon>Clostridia</taxon>
        <taxon>Eubacteriales</taxon>
        <taxon>Desulfitobacteriaceae</taxon>
        <taxon>Syntrophobotulus</taxon>
    </lineage>
</organism>
<protein>
    <submittedName>
        <fullName evidence="2">Glycosyl transferase family 2</fullName>
    </submittedName>
</protein>
<dbReference type="Proteomes" id="UP000007488">
    <property type="component" value="Chromosome"/>
</dbReference>
<dbReference type="eggNOG" id="COG0457">
    <property type="taxonomic scope" value="Bacteria"/>
</dbReference>
<dbReference type="HOGENOM" id="CLU_023736_0_0_9"/>
<evidence type="ECO:0000259" key="1">
    <source>
        <dbReference type="Pfam" id="PF00535"/>
    </source>
</evidence>
<dbReference type="STRING" id="645991.Sgly_1550"/>
<dbReference type="SUPFAM" id="SSF81901">
    <property type="entry name" value="HCP-like"/>
    <property type="match status" value="1"/>
</dbReference>
<dbReference type="InterPro" id="IPR001173">
    <property type="entry name" value="Glyco_trans_2-like"/>
</dbReference>
<dbReference type="PANTHER" id="PTHR43630">
    <property type="entry name" value="POLY-BETA-1,6-N-ACETYL-D-GLUCOSAMINE SYNTHASE"/>
    <property type="match status" value="1"/>
</dbReference>
<feature type="domain" description="Glycosyltransferase 2-like" evidence="1">
    <location>
        <begin position="5"/>
        <end position="139"/>
    </location>
</feature>
<dbReference type="Gene3D" id="1.25.40.10">
    <property type="entry name" value="Tetratricopeptide repeat domain"/>
    <property type="match status" value="1"/>
</dbReference>
<dbReference type="KEGG" id="sgy:Sgly_1550"/>
<dbReference type="SUPFAM" id="SSF53448">
    <property type="entry name" value="Nucleotide-diphospho-sugar transferases"/>
    <property type="match status" value="1"/>
</dbReference>
<dbReference type="GO" id="GO:0016740">
    <property type="term" value="F:transferase activity"/>
    <property type="evidence" value="ECO:0007669"/>
    <property type="project" value="UniProtKB-KW"/>
</dbReference>
<dbReference type="Pfam" id="PF00535">
    <property type="entry name" value="Glycos_transf_2"/>
    <property type="match status" value="1"/>
</dbReference>
<dbReference type="InterPro" id="IPR019734">
    <property type="entry name" value="TPR_rpt"/>
</dbReference>
<evidence type="ECO:0000313" key="2">
    <source>
        <dbReference type="EMBL" id="ADY55850.1"/>
    </source>
</evidence>